<dbReference type="Gene3D" id="1.20.58.220">
    <property type="entry name" value="Phosphate transport system protein phou homolog 2, domain 2"/>
    <property type="match status" value="1"/>
</dbReference>
<protein>
    <submittedName>
        <fullName evidence="2">AbrB/MazE/SpoVT family DNA-binding domain-containing protein</fullName>
    </submittedName>
</protein>
<evidence type="ECO:0000313" key="2">
    <source>
        <dbReference type="EMBL" id="MXR40392.1"/>
    </source>
</evidence>
<dbReference type="PANTHER" id="PTHR42930:SF6">
    <property type="entry name" value="PHOSPHATE REGULATORY PROTEIN-LIKE PROTEIN"/>
    <property type="match status" value="1"/>
</dbReference>
<gene>
    <name evidence="2" type="ORF">GRX01_03345</name>
</gene>
<proteinExistence type="predicted"/>
<organism evidence="2 3">
    <name type="scientific">Halobaculum saliterrae</name>
    <dbReference type="NCBI Taxonomy" id="2073113"/>
    <lineage>
        <taxon>Archaea</taxon>
        <taxon>Methanobacteriati</taxon>
        <taxon>Methanobacteriota</taxon>
        <taxon>Stenosarchaea group</taxon>
        <taxon>Halobacteria</taxon>
        <taxon>Halobacteriales</taxon>
        <taxon>Haloferacaceae</taxon>
        <taxon>Halobaculum</taxon>
    </lineage>
</organism>
<dbReference type="InterPro" id="IPR028366">
    <property type="entry name" value="PhoU"/>
</dbReference>
<sequence length="352" mass="37746">MTRRKIQLVGGGTYSVSLPKEWAETRGIEPGDEVGLHTHLDGVLVIEPQDGDGLDGVPEQVVLDADDLDAARVQRLLIAAYAAGIDRITVRFDAGVSSAQRHAVGSAAAELTGMTVVDESDTAITATVPVDPAEVSIRQSVRHFLFVATSMHRDGTAAVFGETSPESVLERTEQANRLHALVDRHFRRSLSKLDEVDALGITREELFRLWTASRELKRVAESAETLAETARDLDSPPERPLTADLRDAAQTARNCVETATPAVVDGGKVDPVRESIEAGERVRGLVDDLDARLFDEDAGDPRLTRATKAIERTADSGTAIAEIGLRQVISRQDCAGGDADAIGGIRVAESTD</sequence>
<dbReference type="Pfam" id="PF04014">
    <property type="entry name" value="MazE_antitoxin"/>
    <property type="match status" value="1"/>
</dbReference>
<dbReference type="GO" id="GO:0045936">
    <property type="term" value="P:negative regulation of phosphate metabolic process"/>
    <property type="evidence" value="ECO:0007669"/>
    <property type="project" value="InterPro"/>
</dbReference>
<evidence type="ECO:0000313" key="3">
    <source>
        <dbReference type="Proteomes" id="UP000437065"/>
    </source>
</evidence>
<dbReference type="Proteomes" id="UP000437065">
    <property type="component" value="Unassembled WGS sequence"/>
</dbReference>
<keyword evidence="2" id="KW-0238">DNA-binding</keyword>
<feature type="domain" description="SpoVT-AbrB" evidence="1">
    <location>
        <begin position="8"/>
        <end position="54"/>
    </location>
</feature>
<dbReference type="AlphaFoldDB" id="A0A6B0SVX7"/>
<dbReference type="SMART" id="SM00966">
    <property type="entry name" value="SpoVT_AbrB"/>
    <property type="match status" value="1"/>
</dbReference>
<dbReference type="GO" id="GO:0003677">
    <property type="term" value="F:DNA binding"/>
    <property type="evidence" value="ECO:0007669"/>
    <property type="project" value="UniProtKB-KW"/>
</dbReference>
<accession>A0A6B0SVX7</accession>
<dbReference type="SUPFAM" id="SSF109755">
    <property type="entry name" value="PhoU-like"/>
    <property type="match status" value="1"/>
</dbReference>
<dbReference type="EMBL" id="WUUS01000002">
    <property type="protein sequence ID" value="MXR40392.1"/>
    <property type="molecule type" value="Genomic_DNA"/>
</dbReference>
<keyword evidence="3" id="KW-1185">Reference proteome</keyword>
<name>A0A6B0SVX7_9EURY</name>
<evidence type="ECO:0000259" key="1">
    <source>
        <dbReference type="SMART" id="SM00966"/>
    </source>
</evidence>
<dbReference type="InterPro" id="IPR038078">
    <property type="entry name" value="PhoU-like_sf"/>
</dbReference>
<dbReference type="InterPro" id="IPR007159">
    <property type="entry name" value="SpoVT-AbrB_dom"/>
</dbReference>
<dbReference type="OrthoDB" id="40991at2157"/>
<dbReference type="GO" id="GO:0030643">
    <property type="term" value="P:intracellular phosphate ion homeostasis"/>
    <property type="evidence" value="ECO:0007669"/>
    <property type="project" value="InterPro"/>
</dbReference>
<dbReference type="PANTHER" id="PTHR42930">
    <property type="entry name" value="PHOSPHATE-SPECIFIC TRANSPORT SYSTEM ACCESSORY PROTEIN PHOU"/>
    <property type="match status" value="1"/>
</dbReference>
<comment type="caution">
    <text evidence="2">The sequence shown here is derived from an EMBL/GenBank/DDBJ whole genome shotgun (WGS) entry which is preliminary data.</text>
</comment>
<reference evidence="2 3" key="1">
    <citation type="submission" date="2019-12" db="EMBL/GenBank/DDBJ databases">
        <title>Isolation and characterization of three novel carbon monoxide-oxidizing members of Halobacteria from salione crusts and soils.</title>
        <authorList>
            <person name="Myers M.R."/>
            <person name="King G.M."/>
        </authorList>
    </citation>
    <scope>NUCLEOTIDE SEQUENCE [LARGE SCALE GENOMIC DNA]</scope>
    <source>
        <strain evidence="2 3">WSA2</strain>
    </source>
</reference>
<dbReference type="RefSeq" id="WP_159663464.1">
    <property type="nucleotide sequence ID" value="NZ_WUUS01000002.1"/>
</dbReference>